<feature type="domain" description="SH3b" evidence="2">
    <location>
        <begin position="34"/>
        <end position="85"/>
    </location>
</feature>
<reference evidence="3 4" key="1">
    <citation type="submission" date="2023-08" db="EMBL/GenBank/DDBJ databases">
        <title>Pathogen: clinical or host-associated sample.</title>
        <authorList>
            <person name="Hergert J."/>
            <person name="Casey R."/>
            <person name="Wagner J."/>
            <person name="Young E.L."/>
            <person name="Oakeson K.F."/>
        </authorList>
    </citation>
    <scope>NUCLEOTIDE SEQUENCE [LARGE SCALE GENOMIC DNA]</scope>
    <source>
        <strain evidence="3 4">1760953</strain>
    </source>
</reference>
<proteinExistence type="predicted"/>
<keyword evidence="1" id="KW-0732">Signal</keyword>
<dbReference type="Proteomes" id="UP001234585">
    <property type="component" value="Chromosome"/>
</dbReference>
<dbReference type="Pfam" id="PF08239">
    <property type="entry name" value="SH3_3"/>
    <property type="match status" value="1"/>
</dbReference>
<sequence>MRFLLRAAALGGLFLVSPALAGECLVDDPTGTPLNVRAAPNGPVLTTLANGTGVVILDQRKLGTKRWLLVSVHGRQLGWIFAAYVVCPATSDAAKAAPSLPVPQR</sequence>
<dbReference type="InterPro" id="IPR003646">
    <property type="entry name" value="SH3-like_bac-type"/>
</dbReference>
<evidence type="ECO:0000259" key="2">
    <source>
        <dbReference type="Pfam" id="PF08239"/>
    </source>
</evidence>
<evidence type="ECO:0000313" key="3">
    <source>
        <dbReference type="EMBL" id="WLR96541.1"/>
    </source>
</evidence>
<gene>
    <name evidence="3" type="ORF">Q9313_12575</name>
</gene>
<name>A0AA50H6Z8_9HYPH</name>
<dbReference type="AlphaFoldDB" id="A0AA50H6Z8"/>
<organism evidence="3 4">
    <name type="scientific">Shinella sumterensis</name>
    <dbReference type="NCBI Taxonomy" id="1967501"/>
    <lineage>
        <taxon>Bacteria</taxon>
        <taxon>Pseudomonadati</taxon>
        <taxon>Pseudomonadota</taxon>
        <taxon>Alphaproteobacteria</taxon>
        <taxon>Hyphomicrobiales</taxon>
        <taxon>Rhizobiaceae</taxon>
        <taxon>Shinella</taxon>
    </lineage>
</organism>
<dbReference type="Gene3D" id="2.30.30.40">
    <property type="entry name" value="SH3 Domains"/>
    <property type="match status" value="1"/>
</dbReference>
<feature type="chain" id="PRO_5041438474" evidence="1">
    <location>
        <begin position="22"/>
        <end position="105"/>
    </location>
</feature>
<accession>A0AA50H6Z8</accession>
<dbReference type="RefSeq" id="WP_306036844.1">
    <property type="nucleotide sequence ID" value="NZ_CP132302.1"/>
</dbReference>
<dbReference type="EMBL" id="CP132302">
    <property type="protein sequence ID" value="WLR96541.1"/>
    <property type="molecule type" value="Genomic_DNA"/>
</dbReference>
<feature type="signal peptide" evidence="1">
    <location>
        <begin position="1"/>
        <end position="21"/>
    </location>
</feature>
<evidence type="ECO:0000313" key="4">
    <source>
        <dbReference type="Proteomes" id="UP001234585"/>
    </source>
</evidence>
<protein>
    <submittedName>
        <fullName evidence="3">SH3 domain-containing protein</fullName>
    </submittedName>
</protein>
<keyword evidence="4" id="KW-1185">Reference proteome</keyword>
<evidence type="ECO:0000256" key="1">
    <source>
        <dbReference type="SAM" id="SignalP"/>
    </source>
</evidence>